<protein>
    <submittedName>
        <fullName evidence="3">Alkanesulfonate transporter substrate-binding subunit</fullName>
    </submittedName>
</protein>
<dbReference type="SUPFAM" id="SSF53850">
    <property type="entry name" value="Periplasmic binding protein-like II"/>
    <property type="match status" value="1"/>
</dbReference>
<dbReference type="KEGG" id="gaw:V144x_53410"/>
<evidence type="ECO:0000313" key="3">
    <source>
        <dbReference type="EMBL" id="QDT99828.1"/>
    </source>
</evidence>
<keyword evidence="2" id="KW-1133">Transmembrane helix</keyword>
<dbReference type="NCBIfam" id="TIGR02122">
    <property type="entry name" value="TRAP_TAXI"/>
    <property type="match status" value="1"/>
</dbReference>
<dbReference type="PANTHER" id="PTHR42941:SF1">
    <property type="entry name" value="SLL1037 PROTEIN"/>
    <property type="match status" value="1"/>
</dbReference>
<keyword evidence="2" id="KW-0812">Transmembrane</keyword>
<dbReference type="PANTHER" id="PTHR42941">
    <property type="entry name" value="SLL1037 PROTEIN"/>
    <property type="match status" value="1"/>
</dbReference>
<keyword evidence="2" id="KW-0472">Membrane</keyword>
<proteinExistence type="predicted"/>
<evidence type="ECO:0000256" key="1">
    <source>
        <dbReference type="SAM" id="Coils"/>
    </source>
</evidence>
<dbReference type="Pfam" id="PF16868">
    <property type="entry name" value="NMT1_3"/>
    <property type="match status" value="1"/>
</dbReference>
<feature type="coiled-coil region" evidence="1">
    <location>
        <begin position="371"/>
        <end position="398"/>
    </location>
</feature>
<accession>A0A517W3K9</accession>
<gene>
    <name evidence="3" type="ORF">V144x_53410</name>
</gene>
<organism evidence="3 4">
    <name type="scientific">Gimesia aquarii</name>
    <dbReference type="NCBI Taxonomy" id="2527964"/>
    <lineage>
        <taxon>Bacteria</taxon>
        <taxon>Pseudomonadati</taxon>
        <taxon>Planctomycetota</taxon>
        <taxon>Planctomycetia</taxon>
        <taxon>Planctomycetales</taxon>
        <taxon>Planctomycetaceae</taxon>
        <taxon>Gimesia</taxon>
    </lineage>
</organism>
<feature type="transmembrane region" description="Helical" evidence="2">
    <location>
        <begin position="12"/>
        <end position="32"/>
    </location>
</feature>
<keyword evidence="1" id="KW-0175">Coiled coil</keyword>
<name>A0A517W3K9_9PLAN</name>
<dbReference type="InterPro" id="IPR011852">
    <property type="entry name" value="TRAP_TAXI"/>
</dbReference>
<dbReference type="AlphaFoldDB" id="A0A517W3K9"/>
<sequence>MKVDMKRTLFKILVVSLLVSLPVILHFTYQWMTALPRQITIAAGHPEGRYHGMAVQLKSMLEQRLPIDVEILETKGSLENLELLRSGKADLGFYQPGTEFALATLKPVEAAKPKPMLHTTPHICFIANLYSQVVHIIVPADSDIKSVNDLKGRRIAIGEQSSGDLAASVPLLQHFQLTLDEIEPAYLSYEEIEKQFGGNTLDAAIVTVGVQAPVLHDLLETGHYRILEIPYIGALTRKESHFYEYEIPAGMYRRAEPTVPPQNLQTVACGAHLLTRESVSADLIAEVTLIILHQNFSRQMRLNELFAQGNTFARDNQGFPVHLGADHAYNPELKPFLNSEFVEATEGMRSFIVSILIAAYLLFRWVQNRRSKAKEHKLDRYIRQLVEIENKQMQLDGNNRDDGVVLHQLLDDVTCLRQETLKQFSAHELNEDRATDVFLEMCHALSDKINAKLLGWKIDRLGETIDKS</sequence>
<dbReference type="Gene3D" id="3.40.190.10">
    <property type="entry name" value="Periplasmic binding protein-like II"/>
    <property type="match status" value="2"/>
</dbReference>
<evidence type="ECO:0000256" key="2">
    <source>
        <dbReference type="SAM" id="Phobius"/>
    </source>
</evidence>
<reference evidence="3 4" key="1">
    <citation type="submission" date="2019-03" db="EMBL/GenBank/DDBJ databases">
        <title>Deep-cultivation of Planctomycetes and their phenomic and genomic characterization uncovers novel biology.</title>
        <authorList>
            <person name="Wiegand S."/>
            <person name="Jogler M."/>
            <person name="Boedeker C."/>
            <person name="Pinto D."/>
            <person name="Vollmers J."/>
            <person name="Rivas-Marin E."/>
            <person name="Kohn T."/>
            <person name="Peeters S.H."/>
            <person name="Heuer A."/>
            <person name="Rast P."/>
            <person name="Oberbeckmann S."/>
            <person name="Bunk B."/>
            <person name="Jeske O."/>
            <person name="Meyerdierks A."/>
            <person name="Storesund J.E."/>
            <person name="Kallscheuer N."/>
            <person name="Luecker S."/>
            <person name="Lage O.M."/>
            <person name="Pohl T."/>
            <person name="Merkel B.J."/>
            <person name="Hornburger P."/>
            <person name="Mueller R.-W."/>
            <person name="Bruemmer F."/>
            <person name="Labrenz M."/>
            <person name="Spormann A.M."/>
            <person name="Op den Camp H."/>
            <person name="Overmann J."/>
            <person name="Amann R."/>
            <person name="Jetten M.S.M."/>
            <person name="Mascher T."/>
            <person name="Medema M.H."/>
            <person name="Devos D.P."/>
            <person name="Kaster A.-K."/>
            <person name="Ovreas L."/>
            <person name="Rohde M."/>
            <person name="Galperin M.Y."/>
            <person name="Jogler C."/>
        </authorList>
    </citation>
    <scope>NUCLEOTIDE SEQUENCE [LARGE SCALE GENOMIC DNA]</scope>
    <source>
        <strain evidence="3 4">V144</strain>
    </source>
</reference>
<evidence type="ECO:0000313" key="4">
    <source>
        <dbReference type="Proteomes" id="UP000318704"/>
    </source>
</evidence>
<dbReference type="Proteomes" id="UP000318704">
    <property type="component" value="Chromosome"/>
</dbReference>
<dbReference type="EMBL" id="CP037920">
    <property type="protein sequence ID" value="QDT99828.1"/>
    <property type="molecule type" value="Genomic_DNA"/>
</dbReference>